<dbReference type="GO" id="GO:0009252">
    <property type="term" value="P:peptidoglycan biosynthetic process"/>
    <property type="evidence" value="ECO:0007669"/>
    <property type="project" value="UniProtKB-UniRule"/>
</dbReference>
<comment type="similarity">
    <text evidence="7">Belongs to the transglycosylase MltG family.</text>
</comment>
<dbReference type="InterPro" id="IPR003770">
    <property type="entry name" value="MLTG-like"/>
</dbReference>
<dbReference type="GO" id="GO:0008932">
    <property type="term" value="F:lytic endotransglycosylase activity"/>
    <property type="evidence" value="ECO:0007669"/>
    <property type="project" value="UniProtKB-UniRule"/>
</dbReference>
<feature type="site" description="Important for catalytic activity" evidence="7">
    <location>
        <position position="249"/>
    </location>
</feature>
<dbReference type="GO" id="GO:0071555">
    <property type="term" value="P:cell wall organization"/>
    <property type="evidence" value="ECO:0007669"/>
    <property type="project" value="UniProtKB-KW"/>
</dbReference>
<keyword evidence="3 7" id="KW-1133">Transmembrane helix</keyword>
<dbReference type="AlphaFoldDB" id="A0A6N2T1V0"/>
<dbReference type="GO" id="GO:0005886">
    <property type="term" value="C:plasma membrane"/>
    <property type="evidence" value="ECO:0007669"/>
    <property type="project" value="UniProtKB-UniRule"/>
</dbReference>
<keyword evidence="4 7" id="KW-0472">Membrane</keyword>
<gene>
    <name evidence="7" type="primary">mltG</name>
    <name evidence="9" type="ORF">AULFYP135_01217</name>
</gene>
<accession>A0A6N2T1V0</accession>
<keyword evidence="2 7" id="KW-0812">Transmembrane</keyword>
<feature type="region of interest" description="Disordered" evidence="8">
    <location>
        <begin position="1"/>
        <end position="21"/>
    </location>
</feature>
<protein>
    <recommendedName>
        <fullName evidence="7">Endolytic murein transglycosylase</fullName>
        <ecNumber evidence="7">4.2.2.29</ecNumber>
    </recommendedName>
    <alternativeName>
        <fullName evidence="7">Peptidoglycan lytic transglycosylase</fullName>
    </alternativeName>
    <alternativeName>
        <fullName evidence="7">Peptidoglycan polymerization terminase</fullName>
    </alternativeName>
</protein>
<evidence type="ECO:0000256" key="8">
    <source>
        <dbReference type="SAM" id="MobiDB-lite"/>
    </source>
</evidence>
<evidence type="ECO:0000256" key="3">
    <source>
        <dbReference type="ARBA" id="ARBA00022989"/>
    </source>
</evidence>
<reference evidence="9" key="1">
    <citation type="submission" date="2019-11" db="EMBL/GenBank/DDBJ databases">
        <authorList>
            <person name="Feng L."/>
        </authorList>
    </citation>
    <scope>NUCLEOTIDE SEQUENCE</scope>
    <source>
        <strain evidence="9">AundefinedLFYP135</strain>
    </source>
</reference>
<dbReference type="EMBL" id="CACRSL010000003">
    <property type="protein sequence ID" value="VYS99494.1"/>
    <property type="molecule type" value="Genomic_DNA"/>
</dbReference>
<evidence type="ECO:0000256" key="6">
    <source>
        <dbReference type="ARBA" id="ARBA00023316"/>
    </source>
</evidence>
<sequence>MDRNNQNPQDRRRRPSRKPSKVSRRLLTIAAVVGVSIFLAVFALQSFSDLFGLNQKDQQIEITVESGMSSRQIINLLKDEGVISQKLTFQLYAGLRNSTSKFKPGVYLLNSNMSYDEIIVALQTGNEKQNTVRITFPEGMTLREIANLLEEKGVCKAQDLYNYLETANLEEKYDFVEKIPKEEHRFRRFEGYFFPDTYDFFLGESPERVTARFLDNFESKITDEMYAQMKNQNLTLDETITLASMIQEESSGHEEMGRVSSVFHNRLDNSVTYPRLQSDVTIFYVNRDIKPFLQVNDQEMYDAYNTYKCTGLPVGPVCNPGIDAIKAALYPEDTDYYFFLTDANGKFYYAKTADQHYQNERIAAQTGEVHGTDTQD</sequence>
<evidence type="ECO:0000256" key="5">
    <source>
        <dbReference type="ARBA" id="ARBA00023239"/>
    </source>
</evidence>
<keyword evidence="1 7" id="KW-1003">Cell membrane</keyword>
<dbReference type="NCBIfam" id="TIGR00247">
    <property type="entry name" value="endolytic transglycosylase MltG"/>
    <property type="match status" value="1"/>
</dbReference>
<comment type="function">
    <text evidence="7">Functions as a peptidoglycan terminase that cleaves nascent peptidoglycan strands endolytically to terminate their elongation.</text>
</comment>
<evidence type="ECO:0000256" key="1">
    <source>
        <dbReference type="ARBA" id="ARBA00022475"/>
    </source>
</evidence>
<keyword evidence="5 7" id="KW-0456">Lyase</keyword>
<organism evidence="9">
    <name type="scientific">uncultured Anaerotruncus sp</name>
    <dbReference type="NCBI Taxonomy" id="905011"/>
    <lineage>
        <taxon>Bacteria</taxon>
        <taxon>Bacillati</taxon>
        <taxon>Bacillota</taxon>
        <taxon>Clostridia</taxon>
        <taxon>Eubacteriales</taxon>
        <taxon>Oscillospiraceae</taxon>
        <taxon>Anaerotruncus</taxon>
        <taxon>environmental samples</taxon>
    </lineage>
</organism>
<evidence type="ECO:0000256" key="4">
    <source>
        <dbReference type="ARBA" id="ARBA00023136"/>
    </source>
</evidence>
<dbReference type="PANTHER" id="PTHR30518:SF2">
    <property type="entry name" value="ENDOLYTIC MUREIN TRANSGLYCOSYLASE"/>
    <property type="match status" value="1"/>
</dbReference>
<name>A0A6N2T1V0_9FIRM</name>
<comment type="catalytic activity">
    <reaction evidence="7">
        <text>a peptidoglycan chain = a peptidoglycan chain with N-acetyl-1,6-anhydromuramyl-[peptide] at the reducing end + a peptidoglycan chain with N-acetylglucosamine at the non-reducing end.</text>
        <dbReference type="EC" id="4.2.2.29"/>
    </reaction>
</comment>
<dbReference type="PANTHER" id="PTHR30518">
    <property type="entry name" value="ENDOLYTIC MUREIN TRANSGLYCOSYLASE"/>
    <property type="match status" value="1"/>
</dbReference>
<dbReference type="EC" id="4.2.2.29" evidence="7"/>
<dbReference type="HAMAP" id="MF_02065">
    <property type="entry name" value="MltG"/>
    <property type="match status" value="1"/>
</dbReference>
<feature type="compositionally biased region" description="Basic residues" evidence="8">
    <location>
        <begin position="11"/>
        <end position="21"/>
    </location>
</feature>
<evidence type="ECO:0000256" key="7">
    <source>
        <dbReference type="HAMAP-Rule" id="MF_02065"/>
    </source>
</evidence>
<keyword evidence="6 7" id="KW-0961">Cell wall biogenesis/degradation</keyword>
<evidence type="ECO:0000313" key="9">
    <source>
        <dbReference type="EMBL" id="VYS99494.1"/>
    </source>
</evidence>
<proteinExistence type="inferred from homology"/>
<dbReference type="Pfam" id="PF02618">
    <property type="entry name" value="YceG"/>
    <property type="match status" value="1"/>
</dbReference>
<dbReference type="Gene3D" id="3.30.1490.480">
    <property type="entry name" value="Endolytic murein transglycosylase"/>
    <property type="match status" value="1"/>
</dbReference>
<evidence type="ECO:0000256" key="2">
    <source>
        <dbReference type="ARBA" id="ARBA00022692"/>
    </source>
</evidence>